<evidence type="ECO:0000256" key="1">
    <source>
        <dbReference type="ARBA" id="ARBA00004141"/>
    </source>
</evidence>
<dbReference type="GO" id="GO:0006820">
    <property type="term" value="P:monoatomic anion transport"/>
    <property type="evidence" value="ECO:0007669"/>
    <property type="project" value="InterPro"/>
</dbReference>
<protein>
    <submittedName>
        <fullName evidence="7">HCO3 protein</fullName>
    </submittedName>
</protein>
<feature type="transmembrane region" description="Helical" evidence="5">
    <location>
        <begin position="92"/>
        <end position="109"/>
    </location>
</feature>
<dbReference type="GO" id="GO:0005452">
    <property type="term" value="F:solute:inorganic anion antiporter activity"/>
    <property type="evidence" value="ECO:0007669"/>
    <property type="project" value="InterPro"/>
</dbReference>
<dbReference type="OrthoDB" id="1735926at2759"/>
<evidence type="ECO:0000313" key="8">
    <source>
        <dbReference type="Proteomes" id="UP000002038"/>
    </source>
</evidence>
<dbReference type="Proteomes" id="UP000002038">
    <property type="component" value="Unassembled WGS sequence"/>
</dbReference>
<feature type="domain" description="Bicarbonate transporter-like transmembrane" evidence="6">
    <location>
        <begin position="1"/>
        <end position="74"/>
    </location>
</feature>
<evidence type="ECO:0000256" key="5">
    <source>
        <dbReference type="SAM" id="Phobius"/>
    </source>
</evidence>
<keyword evidence="4 5" id="KW-0472">Membrane</keyword>
<feature type="transmembrane region" description="Helical" evidence="5">
    <location>
        <begin position="334"/>
        <end position="359"/>
    </location>
</feature>
<dbReference type="STRING" id="559298.A0A179UX98"/>
<keyword evidence="3 5" id="KW-1133">Transmembrane helix</keyword>
<organism evidence="7 8">
    <name type="scientific">Blastomyces gilchristii (strain SLH14081)</name>
    <name type="common">Blastomyces dermatitidis</name>
    <dbReference type="NCBI Taxonomy" id="559298"/>
    <lineage>
        <taxon>Eukaryota</taxon>
        <taxon>Fungi</taxon>
        <taxon>Dikarya</taxon>
        <taxon>Ascomycota</taxon>
        <taxon>Pezizomycotina</taxon>
        <taxon>Eurotiomycetes</taxon>
        <taxon>Eurotiomycetidae</taxon>
        <taxon>Onygenales</taxon>
        <taxon>Ajellomycetaceae</taxon>
        <taxon>Blastomyces</taxon>
    </lineage>
</organism>
<dbReference type="GO" id="GO:0050801">
    <property type="term" value="P:monoatomic ion homeostasis"/>
    <property type="evidence" value="ECO:0007669"/>
    <property type="project" value="TreeGrafter"/>
</dbReference>
<evidence type="ECO:0000313" key="7">
    <source>
        <dbReference type="EMBL" id="OAT12694.1"/>
    </source>
</evidence>
<dbReference type="GO" id="GO:0046713">
    <property type="term" value="P:borate transport"/>
    <property type="evidence" value="ECO:0007669"/>
    <property type="project" value="TreeGrafter"/>
</dbReference>
<keyword evidence="8" id="KW-1185">Reference proteome</keyword>
<dbReference type="PANTHER" id="PTHR11453:SF38">
    <property type="entry name" value="ANION TRANSPORTER (EUROFUNG)"/>
    <property type="match status" value="1"/>
</dbReference>
<proteinExistence type="predicted"/>
<name>A0A179UX98_BLAGS</name>
<dbReference type="EMBL" id="GG657468">
    <property type="protein sequence ID" value="OAT12694.1"/>
    <property type="molecule type" value="Genomic_DNA"/>
</dbReference>
<feature type="transmembrane region" description="Helical" evidence="5">
    <location>
        <begin position="12"/>
        <end position="30"/>
    </location>
</feature>
<evidence type="ECO:0000256" key="2">
    <source>
        <dbReference type="ARBA" id="ARBA00022692"/>
    </source>
</evidence>
<evidence type="ECO:0000256" key="3">
    <source>
        <dbReference type="ARBA" id="ARBA00022989"/>
    </source>
</evidence>
<accession>A0A179UX98</accession>
<dbReference type="KEGG" id="bgh:BDBG_08014"/>
<reference evidence="8" key="1">
    <citation type="journal article" date="2015" name="PLoS Genet.">
        <title>The dynamic genome and transcriptome of the human fungal pathogen Blastomyces and close relative Emmonsia.</title>
        <authorList>
            <person name="Munoz J.F."/>
            <person name="Gauthier G.M."/>
            <person name="Desjardins C.A."/>
            <person name="Gallo J.E."/>
            <person name="Holder J."/>
            <person name="Sullivan T.D."/>
            <person name="Marty A.J."/>
            <person name="Carmen J.C."/>
            <person name="Chen Z."/>
            <person name="Ding L."/>
            <person name="Gujja S."/>
            <person name="Magrini V."/>
            <person name="Misas E."/>
            <person name="Mitreva M."/>
            <person name="Priest M."/>
            <person name="Saif S."/>
            <person name="Whiston E.A."/>
            <person name="Young S."/>
            <person name="Zeng Q."/>
            <person name="Goldman W.E."/>
            <person name="Mardis E.R."/>
            <person name="Taylor J.W."/>
            <person name="McEwen J.G."/>
            <person name="Clay O.K."/>
            <person name="Klein B.S."/>
            <person name="Cuomo C.A."/>
        </authorList>
    </citation>
    <scope>NUCLEOTIDE SEQUENCE [LARGE SCALE GENOMIC DNA]</scope>
    <source>
        <strain evidence="8">SLH14081</strain>
    </source>
</reference>
<dbReference type="Pfam" id="PF00955">
    <property type="entry name" value="HCO3_cotransp"/>
    <property type="match status" value="1"/>
</dbReference>
<feature type="transmembrane region" description="Helical" evidence="5">
    <location>
        <begin position="42"/>
        <end position="60"/>
    </location>
</feature>
<dbReference type="PANTHER" id="PTHR11453">
    <property type="entry name" value="ANION EXCHANGE PROTEIN"/>
    <property type="match status" value="1"/>
</dbReference>
<gene>
    <name evidence="7" type="ORF">BDBG_08014</name>
</gene>
<comment type="subcellular location">
    <subcellularLocation>
        <location evidence="1">Membrane</location>
        <topology evidence="1">Multi-pass membrane protein</topology>
    </subcellularLocation>
</comment>
<dbReference type="GO" id="GO:0005886">
    <property type="term" value="C:plasma membrane"/>
    <property type="evidence" value="ECO:0007669"/>
    <property type="project" value="TreeGrafter"/>
</dbReference>
<keyword evidence="2 5" id="KW-0812">Transmembrane</keyword>
<dbReference type="RefSeq" id="XP_031580506.1">
    <property type="nucleotide sequence ID" value="XM_031723360.1"/>
</dbReference>
<feature type="transmembrane region" description="Helical" evidence="5">
    <location>
        <begin position="179"/>
        <end position="198"/>
    </location>
</feature>
<evidence type="ECO:0000259" key="6">
    <source>
        <dbReference type="Pfam" id="PF00955"/>
    </source>
</evidence>
<dbReference type="GeneID" id="8502143"/>
<dbReference type="AlphaFoldDB" id="A0A179UX98"/>
<evidence type="ECO:0000256" key="4">
    <source>
        <dbReference type="ARBA" id="ARBA00023136"/>
    </source>
</evidence>
<dbReference type="InterPro" id="IPR003020">
    <property type="entry name" value="HCO3_transpt_euk"/>
</dbReference>
<dbReference type="InterPro" id="IPR011531">
    <property type="entry name" value="HCO3_transpt-like_TM_dom"/>
</dbReference>
<dbReference type="VEuPathDB" id="FungiDB:BDBG_08014"/>
<feature type="transmembrane region" description="Helical" evidence="5">
    <location>
        <begin position="275"/>
        <end position="296"/>
    </location>
</feature>
<sequence>MLFSILGAQPLTIGGITGLISLFNDTIYHIIARYDVSIYPQFICWTAIWAPIFHWLTAIWNTCDYMRYVTVFSIKGVEELVSEFSSRGSIDGYLNCTFAILYFATIYVLEKLGSNTIFKPSFRRFLDNYAYSKAKIFWVSFAHIPGHLREANIGKVPITKAFHPTQPRSRLIDFWELDVKWIFVAIPFRFLTMFLFYFDYAPLRATEHQQLDLPISAVPVEKLRRLPLGFLSPWLHNLCCRYLRSFNAQRARSSGTATYGFPDYLRNGHVVEQRVSHFFTGLALIGTMTGPLLVVLHMGSIESNGIVEKLVFLFKENRFIQRDERMLTFRRWKIALYIGLQLFGVLFCVAVSQTIAAIGECSPPISQPRSPASRRAVAYLWISRFSRPHMPYNTHACRADAQMVRPEGTGGDG</sequence>